<evidence type="ECO:0000313" key="1">
    <source>
        <dbReference type="EMBL" id="KAI3709569.1"/>
    </source>
</evidence>
<proteinExistence type="predicted"/>
<dbReference type="Proteomes" id="UP001055811">
    <property type="component" value="Linkage Group LG07"/>
</dbReference>
<dbReference type="EMBL" id="CM042015">
    <property type="protein sequence ID" value="KAI3709569.1"/>
    <property type="molecule type" value="Genomic_DNA"/>
</dbReference>
<sequence>MIPVPPSDGQFNPFGHLDLDLSDSELRETAYEIFVWACGSPGGGRLLSYVSHSGRISEWPGPSFQRSLTFTSDSKVKKSLGINSPKKKKGSGSAPVSPVAKRNQHPTIGEMMRVQMKISEQTDCRVRPALLKIASGQVGKRIESIVLPIKLLHQFKPSDFQTQHEYNEWQRRNLKILELGLLLHPKIPLDKKDSHAQQLSRIIHSAYDSPMVTGKHSEEVEFLHAVSKHLASRSFHGFDSDMCHWADGIPFNLRLYRSLLESLFDIENPTIIITEIDEMLEFMKRTWGILGINQKFHNLCFLWVLFNRFLSTGQVENDLLSGCAYLLLEVKEDLDSVSDSVSDSDSCLYTEYFKIMNSVLIFILDWAEKGLLGYREFFYRGNMDLMHNVLSIGLLVGELVVEQCPCDDGIKETVYEASEKVDIYIRSSMRKAFSQRMEKLLISRRPANKQQTNFNQLPTLCVIAQEITDLAFTEKEIYSPILGKYHPLAVGVAVATLHSCFGQEVKAFILGITELTPDVIQVLIAADKVEKCLVQMAVQDSFDSEDGGKSIIQEMSPYETEVVIADLVKSWIQTRVERLMEWVDRNLQKEVWNPKINQGQFAPSVVEVLRTISDTLEAFFLLPIPLHATLLPDLINGLDKSLQDYVFKAKSNSGTRTNFLPKLPSLTQSGGGLKVNDIFESEVRTTEGDDECHGVLQLCVRVNTFIYIQKELEVFEKRIITHLRSTQGNIVNDYKLTFKLSLTACEDGIQELCEATGYTLVFRELNHVFGNGLYIDGASSSRIEPFLLELEHDLEKITEIIQDDVIRTSVVTEIMRASCDGFLLVLLAGGHSRNFTPQDSFIIQEDFHLLVDLFWGHGDRLPTELISIFSAPVEGILPLFATDTETLIEQTKSLAVGKSGRSLEPGHLPPPDSAQWDRNDPNTILRVLCHRDDRVALKFLEKNFNRVGFDRR</sequence>
<reference evidence="2" key="1">
    <citation type="journal article" date="2022" name="Mol. Ecol. Resour.">
        <title>The genomes of chicory, endive, great burdock and yacon provide insights into Asteraceae palaeo-polyploidization history and plant inulin production.</title>
        <authorList>
            <person name="Fan W."/>
            <person name="Wang S."/>
            <person name="Wang H."/>
            <person name="Wang A."/>
            <person name="Jiang F."/>
            <person name="Liu H."/>
            <person name="Zhao H."/>
            <person name="Xu D."/>
            <person name="Zhang Y."/>
        </authorList>
    </citation>
    <scope>NUCLEOTIDE SEQUENCE [LARGE SCALE GENOMIC DNA]</scope>
    <source>
        <strain evidence="2">cv. Punajuju</strain>
    </source>
</reference>
<organism evidence="1 2">
    <name type="scientific">Cichorium intybus</name>
    <name type="common">Chicory</name>
    <dbReference type="NCBI Taxonomy" id="13427"/>
    <lineage>
        <taxon>Eukaryota</taxon>
        <taxon>Viridiplantae</taxon>
        <taxon>Streptophyta</taxon>
        <taxon>Embryophyta</taxon>
        <taxon>Tracheophyta</taxon>
        <taxon>Spermatophyta</taxon>
        <taxon>Magnoliopsida</taxon>
        <taxon>eudicotyledons</taxon>
        <taxon>Gunneridae</taxon>
        <taxon>Pentapetalae</taxon>
        <taxon>asterids</taxon>
        <taxon>campanulids</taxon>
        <taxon>Asterales</taxon>
        <taxon>Asteraceae</taxon>
        <taxon>Cichorioideae</taxon>
        <taxon>Cichorieae</taxon>
        <taxon>Cichoriinae</taxon>
        <taxon>Cichorium</taxon>
    </lineage>
</organism>
<protein>
    <submittedName>
        <fullName evidence="1">Uncharacterized protein</fullName>
    </submittedName>
</protein>
<gene>
    <name evidence="1" type="ORF">L2E82_39335</name>
</gene>
<keyword evidence="2" id="KW-1185">Reference proteome</keyword>
<accession>A0ACB9AIW9</accession>
<reference evidence="1 2" key="2">
    <citation type="journal article" date="2022" name="Mol. Ecol. Resour.">
        <title>The genomes of chicory, endive, great burdock and yacon provide insights into Asteraceae paleo-polyploidization history and plant inulin production.</title>
        <authorList>
            <person name="Fan W."/>
            <person name="Wang S."/>
            <person name="Wang H."/>
            <person name="Wang A."/>
            <person name="Jiang F."/>
            <person name="Liu H."/>
            <person name="Zhao H."/>
            <person name="Xu D."/>
            <person name="Zhang Y."/>
        </authorList>
    </citation>
    <scope>NUCLEOTIDE SEQUENCE [LARGE SCALE GENOMIC DNA]</scope>
    <source>
        <strain evidence="2">cv. Punajuju</strain>
        <tissue evidence="1">Leaves</tissue>
    </source>
</reference>
<name>A0ACB9AIW9_CICIN</name>
<comment type="caution">
    <text evidence="1">The sequence shown here is derived from an EMBL/GenBank/DDBJ whole genome shotgun (WGS) entry which is preliminary data.</text>
</comment>
<evidence type="ECO:0000313" key="2">
    <source>
        <dbReference type="Proteomes" id="UP001055811"/>
    </source>
</evidence>